<evidence type="ECO:0000313" key="2">
    <source>
        <dbReference type="Proteomes" id="UP001529510"/>
    </source>
</evidence>
<dbReference type="EMBL" id="JAMKFB020000001">
    <property type="protein sequence ID" value="KAL0204462.1"/>
    <property type="molecule type" value="Genomic_DNA"/>
</dbReference>
<gene>
    <name evidence="1" type="ORF">M9458_002480</name>
</gene>
<organism evidence="1 2">
    <name type="scientific">Cirrhinus mrigala</name>
    <name type="common">Mrigala</name>
    <dbReference type="NCBI Taxonomy" id="683832"/>
    <lineage>
        <taxon>Eukaryota</taxon>
        <taxon>Metazoa</taxon>
        <taxon>Chordata</taxon>
        <taxon>Craniata</taxon>
        <taxon>Vertebrata</taxon>
        <taxon>Euteleostomi</taxon>
        <taxon>Actinopterygii</taxon>
        <taxon>Neopterygii</taxon>
        <taxon>Teleostei</taxon>
        <taxon>Ostariophysi</taxon>
        <taxon>Cypriniformes</taxon>
        <taxon>Cyprinidae</taxon>
        <taxon>Labeoninae</taxon>
        <taxon>Labeonini</taxon>
        <taxon>Cirrhinus</taxon>
    </lineage>
</organism>
<dbReference type="PANTHER" id="PTHR45682">
    <property type="entry name" value="AGAP008228-PA"/>
    <property type="match status" value="1"/>
</dbReference>
<keyword evidence="2" id="KW-1185">Reference proteome</keyword>
<feature type="non-terminal residue" evidence="1">
    <location>
        <position position="1"/>
    </location>
</feature>
<protein>
    <submittedName>
        <fullName evidence="1">Uncharacterized protein</fullName>
    </submittedName>
</protein>
<feature type="non-terminal residue" evidence="1">
    <location>
        <position position="72"/>
    </location>
</feature>
<name>A0ABD0S342_CIRMR</name>
<sequence>EVRTPTTPDSMLESAEQLMVEDLYNRVKDMIDDRSPYNTPCVLDIQRALIQDRLEAPFNPVDEVWPNIYIAE</sequence>
<dbReference type="PANTHER" id="PTHR45682:SF4">
    <property type="entry name" value="SERINE_THREONINE_TYROSINE-INTERACTING-LIKE PROTEIN 2"/>
    <property type="match status" value="1"/>
</dbReference>
<reference evidence="1 2" key="1">
    <citation type="submission" date="2024-05" db="EMBL/GenBank/DDBJ databases">
        <title>Genome sequencing and assembly of Indian major carp, Cirrhinus mrigala (Hamilton, 1822).</title>
        <authorList>
            <person name="Mohindra V."/>
            <person name="Chowdhury L.M."/>
            <person name="Lal K."/>
            <person name="Jena J.K."/>
        </authorList>
    </citation>
    <scope>NUCLEOTIDE SEQUENCE [LARGE SCALE GENOMIC DNA]</scope>
    <source>
        <strain evidence="1">CM1030</strain>
        <tissue evidence="1">Blood</tissue>
    </source>
</reference>
<proteinExistence type="predicted"/>
<dbReference type="AlphaFoldDB" id="A0ABD0S342"/>
<comment type="caution">
    <text evidence="1">The sequence shown here is derived from an EMBL/GenBank/DDBJ whole genome shotgun (WGS) entry which is preliminary data.</text>
</comment>
<accession>A0ABD0S342</accession>
<evidence type="ECO:0000313" key="1">
    <source>
        <dbReference type="EMBL" id="KAL0204462.1"/>
    </source>
</evidence>
<dbReference type="Proteomes" id="UP001529510">
    <property type="component" value="Unassembled WGS sequence"/>
</dbReference>
<dbReference type="InterPro" id="IPR020405">
    <property type="entry name" value="Atypical_DUSP_subfamA"/>
</dbReference>